<dbReference type="PANTHER" id="PTHR43669">
    <property type="entry name" value="5-KETO-D-GLUCONATE 5-REDUCTASE"/>
    <property type="match status" value="1"/>
</dbReference>
<dbReference type="SUPFAM" id="SSF51735">
    <property type="entry name" value="NAD(P)-binding Rossmann-fold domains"/>
    <property type="match status" value="1"/>
</dbReference>
<dbReference type="Proteomes" id="UP001358417">
    <property type="component" value="Unassembled WGS sequence"/>
</dbReference>
<dbReference type="InterPro" id="IPR036291">
    <property type="entry name" value="NAD(P)-bd_dom_sf"/>
</dbReference>
<dbReference type="InterPro" id="IPR002347">
    <property type="entry name" value="SDR_fam"/>
</dbReference>
<dbReference type="Gene3D" id="3.40.50.720">
    <property type="entry name" value="NAD(P)-binding Rossmann-like Domain"/>
    <property type="match status" value="1"/>
</dbReference>
<dbReference type="AlphaFoldDB" id="A0AAV9NKG3"/>
<dbReference type="GeneID" id="89979879"/>
<keyword evidence="5" id="KW-1185">Reference proteome</keyword>
<dbReference type="GO" id="GO:0016491">
    <property type="term" value="F:oxidoreductase activity"/>
    <property type="evidence" value="ECO:0007669"/>
    <property type="project" value="UniProtKB-KW"/>
</dbReference>
<keyword evidence="2" id="KW-0521">NADP</keyword>
<comment type="caution">
    <text evidence="4">The sequence shown here is derived from an EMBL/GenBank/DDBJ whole genome shotgun (WGS) entry which is preliminary data.</text>
</comment>
<dbReference type="Pfam" id="PF00106">
    <property type="entry name" value="adh_short"/>
    <property type="match status" value="1"/>
</dbReference>
<dbReference type="PRINTS" id="PR00081">
    <property type="entry name" value="GDHRDH"/>
</dbReference>
<evidence type="ECO:0000256" key="1">
    <source>
        <dbReference type="ARBA" id="ARBA00006484"/>
    </source>
</evidence>
<organism evidence="4 5">
    <name type="scientific">Exophiala bonariae</name>
    <dbReference type="NCBI Taxonomy" id="1690606"/>
    <lineage>
        <taxon>Eukaryota</taxon>
        <taxon>Fungi</taxon>
        <taxon>Dikarya</taxon>
        <taxon>Ascomycota</taxon>
        <taxon>Pezizomycotina</taxon>
        <taxon>Eurotiomycetes</taxon>
        <taxon>Chaetothyriomycetidae</taxon>
        <taxon>Chaetothyriales</taxon>
        <taxon>Herpotrichiellaceae</taxon>
        <taxon>Exophiala</taxon>
    </lineage>
</organism>
<evidence type="ECO:0000313" key="5">
    <source>
        <dbReference type="Proteomes" id="UP001358417"/>
    </source>
</evidence>
<keyword evidence="3" id="KW-0560">Oxidoreductase</keyword>
<evidence type="ECO:0008006" key="6">
    <source>
        <dbReference type="Google" id="ProtNLM"/>
    </source>
</evidence>
<evidence type="ECO:0000313" key="4">
    <source>
        <dbReference type="EMBL" id="KAK5057728.1"/>
    </source>
</evidence>
<gene>
    <name evidence="4" type="ORF">LTR84_011729</name>
</gene>
<dbReference type="PANTHER" id="PTHR43669:SF3">
    <property type="entry name" value="ALCOHOL DEHYDROGENASE, PUTATIVE (AFU_ORTHOLOGUE AFUA_3G03445)-RELATED"/>
    <property type="match status" value="1"/>
</dbReference>
<accession>A0AAV9NKG3</accession>
<comment type="similarity">
    <text evidence="1">Belongs to the short-chain dehydrogenases/reductases (SDR) family.</text>
</comment>
<dbReference type="RefSeq" id="XP_064708846.1">
    <property type="nucleotide sequence ID" value="XM_064855257.1"/>
</dbReference>
<evidence type="ECO:0000256" key="2">
    <source>
        <dbReference type="ARBA" id="ARBA00022857"/>
    </source>
</evidence>
<dbReference type="EMBL" id="JAVRRD010000006">
    <property type="protein sequence ID" value="KAK5057728.1"/>
    <property type="molecule type" value="Genomic_DNA"/>
</dbReference>
<dbReference type="InterPro" id="IPR020904">
    <property type="entry name" value="Sc_DH/Rdtase_CS"/>
</dbReference>
<name>A0AAV9NKG3_9EURO</name>
<sequence>MSAISTFKTVLIFGGTSGIGESFARRFHAMGKKVIVTGRREARLAALAKELPGVETYVLDNADISKLPTHAEALIKKFPDIDTVWVNSGLAYVGHFRSLDGHSDEKVVTELNTNLVAPIILSRYFVPHLLSLDRPGSFLVTGSGLGFVPMGLLSVYCASKAAVHSFLVGLRESLKDTNVNVIEVVAPYVKTDFDKDYPMEHLATPMELGDYTDQTLAIFESTPAADLKEAGVGFGAMGASAWREAFGRFLTGRGSTG</sequence>
<evidence type="ECO:0000256" key="3">
    <source>
        <dbReference type="ARBA" id="ARBA00023002"/>
    </source>
</evidence>
<protein>
    <recommendedName>
        <fullName evidence="6">Short-chain dehydrogenase</fullName>
    </recommendedName>
</protein>
<proteinExistence type="inferred from homology"/>
<reference evidence="4 5" key="1">
    <citation type="submission" date="2023-08" db="EMBL/GenBank/DDBJ databases">
        <title>Black Yeasts Isolated from many extreme environments.</title>
        <authorList>
            <person name="Coleine C."/>
            <person name="Stajich J.E."/>
            <person name="Selbmann L."/>
        </authorList>
    </citation>
    <scope>NUCLEOTIDE SEQUENCE [LARGE SCALE GENOMIC DNA]</scope>
    <source>
        <strain evidence="4 5">CCFEE 5792</strain>
    </source>
</reference>
<dbReference type="PROSITE" id="PS00061">
    <property type="entry name" value="ADH_SHORT"/>
    <property type="match status" value="1"/>
</dbReference>